<dbReference type="InterPro" id="IPR019734">
    <property type="entry name" value="TPR_rpt"/>
</dbReference>
<proteinExistence type="predicted"/>
<dbReference type="GO" id="GO:0006355">
    <property type="term" value="P:regulation of DNA-templated transcription"/>
    <property type="evidence" value="ECO:0007669"/>
    <property type="project" value="InterPro"/>
</dbReference>
<sequence>MATTFVRGRTIEVPLQHEQLLEVTCDDLPPNPVELTDIFRQENVSLTYYRMLAVEYYHQDKIEQSIQVLNACIETANESPHTQPRQKLPLLTLLATLHMRLAKKSTDDSQHKQYLDKATKFIQEADRIHNQYEQTMVLKGNLYLLKRDVKEASKVFDAILENRHNCVPALLGKAKIQYHLRQYKDALKSYQTALKHSRRNLSAAEIRLGLAQCYAQLGMITEAKAALTRCVQLGHICSATALALLAIIELNQAKKGSVDLTKRENALTEGLAHMQDAHRMDPKHPVVLNMLANHFFLTREFEKTVKSGTKALETASNRVVIAEAMYQIARAHHQMHEFDDAFTYYQQCLDVNPNHILAQFGIGQMQMKRGNYDIAIPIFEKLLETELDNIEVMKILGSLYAVSGREKDALSLFSRILNKSTNDPMFELETAVLHQEKDQKLALTHYKKSLELYENNTENKEIAEQYDNVKAEVFNNIAVMNHISGLLDEAEKYYSMAVQEYEKRANAEEKKEENIAESNASEFDLKLTITFNLGRLYEEKGDLDKALTIYKTITENYPHYFEAHLRLGAITQSRGRTDEAIEQFKEVFDSDEKNPEAWIMIGQAQQTSMNDRLSKRAFEKVLKDCDKNDVYTHVALGNYHSAVARELKGEKNKAQRQESYKFALGFFSQALKRDPKNTYAANGLAIVFADNGHIDQARDLFNQVHESAPSNPCISVNIGHIFAEQKQYQQAIVMYENAIKRYRDEKDTNLFLYLARTQFLLAKAEKDPSTMLKSLRNSEKAFNLNPQDKSTLYNIALVQQSYCQLLAELPKEQRKSADMRRAMQILDSSGSIFRSLVKVPQQESVLYDRKIAEQRQKYGETVRNQLERKLREQLDYEEELEMKRQSRLNGKRKADNGISGFMGEPSAKRQS</sequence>
<dbReference type="SMART" id="SM00028">
    <property type="entry name" value="TPR"/>
    <property type="match status" value="15"/>
</dbReference>
<feature type="repeat" description="TPR" evidence="3">
    <location>
        <begin position="356"/>
        <end position="389"/>
    </location>
</feature>
<protein>
    <submittedName>
        <fullName evidence="6">Uncharacterized protein</fullName>
    </submittedName>
</protein>
<dbReference type="Gene3D" id="1.25.40.10">
    <property type="entry name" value="Tetratricopeptide repeat domain"/>
    <property type="match status" value="4"/>
</dbReference>
<dbReference type="PROSITE" id="PS50293">
    <property type="entry name" value="TPR_REGION"/>
    <property type="match status" value="1"/>
</dbReference>
<dbReference type="SUPFAM" id="SSF81901">
    <property type="entry name" value="HCP-like"/>
    <property type="match status" value="1"/>
</dbReference>
<dbReference type="InterPro" id="IPR011990">
    <property type="entry name" value="TPR-like_helical_dom_sf"/>
</dbReference>
<evidence type="ECO:0000256" key="3">
    <source>
        <dbReference type="PROSITE-ProRule" id="PRU00339"/>
    </source>
</evidence>
<organism evidence="6 7">
    <name type="scientific">Circinella minor</name>
    <dbReference type="NCBI Taxonomy" id="1195481"/>
    <lineage>
        <taxon>Eukaryota</taxon>
        <taxon>Fungi</taxon>
        <taxon>Fungi incertae sedis</taxon>
        <taxon>Mucoromycota</taxon>
        <taxon>Mucoromycotina</taxon>
        <taxon>Mucoromycetes</taxon>
        <taxon>Mucorales</taxon>
        <taxon>Lichtheimiaceae</taxon>
        <taxon>Circinella</taxon>
    </lineage>
</organism>
<evidence type="ECO:0000256" key="1">
    <source>
        <dbReference type="ARBA" id="ARBA00022737"/>
    </source>
</evidence>
<dbReference type="GO" id="GO:0016593">
    <property type="term" value="C:Cdc73/Paf1 complex"/>
    <property type="evidence" value="ECO:0007669"/>
    <property type="project" value="TreeGrafter"/>
</dbReference>
<dbReference type="InterPro" id="IPR031101">
    <property type="entry name" value="Ctr9"/>
</dbReference>
<dbReference type="Pfam" id="PF13181">
    <property type="entry name" value="TPR_8"/>
    <property type="match status" value="1"/>
</dbReference>
<accession>A0A8H7RQN1</accession>
<keyword evidence="2 3" id="KW-0802">TPR repeat</keyword>
<keyword evidence="4" id="KW-0175">Coiled coil</keyword>
<evidence type="ECO:0000256" key="2">
    <source>
        <dbReference type="ARBA" id="ARBA00022803"/>
    </source>
</evidence>
<dbReference type="GO" id="GO:0006368">
    <property type="term" value="P:transcription elongation by RNA polymerase II"/>
    <property type="evidence" value="ECO:0007669"/>
    <property type="project" value="TreeGrafter"/>
</dbReference>
<dbReference type="PANTHER" id="PTHR14027">
    <property type="entry name" value="RNA POLYMERASE-ASSOCIATED PROTEIN CTR9"/>
    <property type="match status" value="1"/>
</dbReference>
<dbReference type="EMBL" id="JAEPRB010000561">
    <property type="protein sequence ID" value="KAG2214930.1"/>
    <property type="molecule type" value="Genomic_DNA"/>
</dbReference>
<dbReference type="PANTHER" id="PTHR14027:SF2">
    <property type="entry name" value="RNA POLYMERASE-ASSOCIATED PROTEIN CTR9 HOMOLOG"/>
    <property type="match status" value="1"/>
</dbReference>
<feature type="repeat" description="TPR" evidence="3">
    <location>
        <begin position="527"/>
        <end position="560"/>
    </location>
</feature>
<evidence type="ECO:0000256" key="4">
    <source>
        <dbReference type="SAM" id="Coils"/>
    </source>
</evidence>
<comment type="caution">
    <text evidence="6">The sequence shown here is derived from an EMBL/GenBank/DDBJ whole genome shotgun (WGS) entry which is preliminary data.</text>
</comment>
<dbReference type="Pfam" id="PF14559">
    <property type="entry name" value="TPR_19"/>
    <property type="match status" value="2"/>
</dbReference>
<dbReference type="InterPro" id="IPR013105">
    <property type="entry name" value="TPR_2"/>
</dbReference>
<gene>
    <name evidence="6" type="ORF">INT45_013452</name>
</gene>
<dbReference type="GO" id="GO:0000993">
    <property type="term" value="F:RNA polymerase II complex binding"/>
    <property type="evidence" value="ECO:0007669"/>
    <property type="project" value="TreeGrafter"/>
</dbReference>
<name>A0A8H7RQN1_9FUNG</name>
<keyword evidence="7" id="KW-1185">Reference proteome</keyword>
<dbReference type="Pfam" id="PF07719">
    <property type="entry name" value="TPR_2"/>
    <property type="match status" value="1"/>
</dbReference>
<dbReference type="AlphaFoldDB" id="A0A8H7RQN1"/>
<dbReference type="Pfam" id="PF13432">
    <property type="entry name" value="TPR_16"/>
    <property type="match status" value="2"/>
</dbReference>
<evidence type="ECO:0000313" key="7">
    <source>
        <dbReference type="Proteomes" id="UP000646827"/>
    </source>
</evidence>
<dbReference type="SUPFAM" id="SSF48452">
    <property type="entry name" value="TPR-like"/>
    <property type="match status" value="3"/>
</dbReference>
<evidence type="ECO:0000256" key="5">
    <source>
        <dbReference type="SAM" id="MobiDB-lite"/>
    </source>
</evidence>
<feature type="repeat" description="TPR" evidence="3">
    <location>
        <begin position="561"/>
        <end position="594"/>
    </location>
</feature>
<reference evidence="6 7" key="1">
    <citation type="submission" date="2020-12" db="EMBL/GenBank/DDBJ databases">
        <title>Metabolic potential, ecology and presence of endohyphal bacteria is reflected in genomic diversity of Mucoromycotina.</title>
        <authorList>
            <person name="Muszewska A."/>
            <person name="Okrasinska A."/>
            <person name="Steczkiewicz K."/>
            <person name="Drgas O."/>
            <person name="Orlowska M."/>
            <person name="Perlinska-Lenart U."/>
            <person name="Aleksandrzak-Piekarczyk T."/>
            <person name="Szatraj K."/>
            <person name="Zielenkiewicz U."/>
            <person name="Pilsyk S."/>
            <person name="Malc E."/>
            <person name="Mieczkowski P."/>
            <person name="Kruszewska J.S."/>
            <person name="Biernat P."/>
            <person name="Pawlowska J."/>
        </authorList>
    </citation>
    <scope>NUCLEOTIDE SEQUENCE [LARGE SCALE GENOMIC DNA]</scope>
    <source>
        <strain evidence="6 7">CBS 142.35</strain>
    </source>
</reference>
<feature type="region of interest" description="Disordered" evidence="5">
    <location>
        <begin position="881"/>
        <end position="911"/>
    </location>
</feature>
<evidence type="ECO:0000313" key="6">
    <source>
        <dbReference type="EMBL" id="KAG2214930.1"/>
    </source>
</evidence>
<dbReference type="Proteomes" id="UP000646827">
    <property type="component" value="Unassembled WGS sequence"/>
</dbReference>
<keyword evidence="1" id="KW-0677">Repeat</keyword>
<feature type="repeat" description="TPR" evidence="3">
    <location>
        <begin position="322"/>
        <end position="355"/>
    </location>
</feature>
<dbReference type="PROSITE" id="PS50005">
    <property type="entry name" value="TPR"/>
    <property type="match status" value="4"/>
</dbReference>
<feature type="coiled-coil region" evidence="4">
    <location>
        <begin position="180"/>
        <end position="207"/>
    </location>
</feature>
<dbReference type="OrthoDB" id="343875at2759"/>